<dbReference type="Proteomes" id="UP000799421">
    <property type="component" value="Unassembled WGS sequence"/>
</dbReference>
<keyword evidence="3" id="KW-1185">Reference proteome</keyword>
<feature type="compositionally biased region" description="Polar residues" evidence="1">
    <location>
        <begin position="24"/>
        <end position="33"/>
    </location>
</feature>
<gene>
    <name evidence="2" type="ORF">K470DRAFT_276730</name>
</gene>
<feature type="region of interest" description="Disordered" evidence="1">
    <location>
        <begin position="1"/>
        <end position="170"/>
    </location>
</feature>
<feature type="region of interest" description="Disordered" evidence="1">
    <location>
        <begin position="228"/>
        <end position="320"/>
    </location>
</feature>
<evidence type="ECO:0000313" key="3">
    <source>
        <dbReference type="Proteomes" id="UP000799421"/>
    </source>
</evidence>
<proteinExistence type="predicted"/>
<protein>
    <submittedName>
        <fullName evidence="2">Uncharacterized protein</fullName>
    </submittedName>
</protein>
<dbReference type="OrthoDB" id="5367052at2759"/>
<evidence type="ECO:0000256" key="1">
    <source>
        <dbReference type="SAM" id="MobiDB-lite"/>
    </source>
</evidence>
<sequence length="445" mass="49074">MPTLEPYNPQEWSQRSRRPYPQAVSGTAASTRDLTGMEDVLPPPAPPYSPRDQSSTHDASPREMIDCYNPLDSPPTFSQVSSFPPPQAQYDRRSRDLTPSTNRLLPNGQRQQPSNSLSISAALTPTASRRATSMGPAASHMSTLKDWPSNVPLPPPPPGPPPAGPRSRSLNRYSTSAIHDRRDAENVPSRGAAVATNLVTIPPTPTDESLTMDEALGEDQGFEWDFLRNDSEPGSLYRRTAPREVTGETNDRRPRGQRAQSTDCGLDRARALMPVSSGSISRRRSKNRVLSDLSTTDTNVEARRPSPGPASTANVLTPPYTPANDFHNLSQRRMAPDSASSERFTSQIEMPLVSAGPISALESTRLDAFALQAIKRHRAFIEKEAAAASDEERLRLFSKYIVNESRLRRDRYASTYAGMAGEIVDLMRDMWRSYHVRADCSCSKS</sequence>
<reference evidence="2" key="1">
    <citation type="journal article" date="2020" name="Stud. Mycol.">
        <title>101 Dothideomycetes genomes: a test case for predicting lifestyles and emergence of pathogens.</title>
        <authorList>
            <person name="Haridas S."/>
            <person name="Albert R."/>
            <person name="Binder M."/>
            <person name="Bloem J."/>
            <person name="Labutti K."/>
            <person name="Salamov A."/>
            <person name="Andreopoulos B."/>
            <person name="Baker S."/>
            <person name="Barry K."/>
            <person name="Bills G."/>
            <person name="Bluhm B."/>
            <person name="Cannon C."/>
            <person name="Castanera R."/>
            <person name="Culley D."/>
            <person name="Daum C."/>
            <person name="Ezra D."/>
            <person name="Gonzalez J."/>
            <person name="Henrissat B."/>
            <person name="Kuo A."/>
            <person name="Liang C."/>
            <person name="Lipzen A."/>
            <person name="Lutzoni F."/>
            <person name="Magnuson J."/>
            <person name="Mondo S."/>
            <person name="Nolan M."/>
            <person name="Ohm R."/>
            <person name="Pangilinan J."/>
            <person name="Park H.-J."/>
            <person name="Ramirez L."/>
            <person name="Alfaro M."/>
            <person name="Sun H."/>
            <person name="Tritt A."/>
            <person name="Yoshinaga Y."/>
            <person name="Zwiers L.-H."/>
            <person name="Turgeon B."/>
            <person name="Goodwin S."/>
            <person name="Spatafora J."/>
            <person name="Crous P."/>
            <person name="Grigoriev I."/>
        </authorList>
    </citation>
    <scope>NUCLEOTIDE SEQUENCE</scope>
    <source>
        <strain evidence="2">CBS 480.64</strain>
    </source>
</reference>
<dbReference type="EMBL" id="MU005979">
    <property type="protein sequence ID" value="KAF2860629.1"/>
    <property type="molecule type" value="Genomic_DNA"/>
</dbReference>
<name>A0A6A7C0U7_9PEZI</name>
<evidence type="ECO:0000313" key="2">
    <source>
        <dbReference type="EMBL" id="KAF2860629.1"/>
    </source>
</evidence>
<feature type="compositionally biased region" description="Polar residues" evidence="1">
    <location>
        <begin position="97"/>
        <end position="131"/>
    </location>
</feature>
<feature type="compositionally biased region" description="Pro residues" evidence="1">
    <location>
        <begin position="151"/>
        <end position="164"/>
    </location>
</feature>
<dbReference type="AlphaFoldDB" id="A0A6A7C0U7"/>
<accession>A0A6A7C0U7</accession>
<feature type="compositionally biased region" description="Basic and acidic residues" evidence="1">
    <location>
        <begin position="241"/>
        <end position="254"/>
    </location>
</feature>
<organism evidence="2 3">
    <name type="scientific">Piedraia hortae CBS 480.64</name>
    <dbReference type="NCBI Taxonomy" id="1314780"/>
    <lineage>
        <taxon>Eukaryota</taxon>
        <taxon>Fungi</taxon>
        <taxon>Dikarya</taxon>
        <taxon>Ascomycota</taxon>
        <taxon>Pezizomycotina</taxon>
        <taxon>Dothideomycetes</taxon>
        <taxon>Dothideomycetidae</taxon>
        <taxon>Capnodiales</taxon>
        <taxon>Piedraiaceae</taxon>
        <taxon>Piedraia</taxon>
    </lineage>
</organism>